<feature type="compositionally biased region" description="Basic and acidic residues" evidence="2">
    <location>
        <begin position="101"/>
        <end position="115"/>
    </location>
</feature>
<proteinExistence type="predicted"/>
<dbReference type="InterPro" id="IPR036910">
    <property type="entry name" value="HMG_box_dom_sf"/>
</dbReference>
<dbReference type="PROSITE" id="PS50118">
    <property type="entry name" value="HMG_BOX_2"/>
    <property type="match status" value="1"/>
</dbReference>
<dbReference type="EMBL" id="ML181586">
    <property type="protein sequence ID" value="THU75745.1"/>
    <property type="molecule type" value="Genomic_DNA"/>
</dbReference>
<feature type="region of interest" description="Disordered" evidence="2">
    <location>
        <begin position="100"/>
        <end position="151"/>
    </location>
</feature>
<keyword evidence="1" id="KW-0539">Nucleus</keyword>
<keyword evidence="1" id="KW-0238">DNA-binding</keyword>
<dbReference type="Pfam" id="PF00505">
    <property type="entry name" value="HMG_box"/>
    <property type="match status" value="1"/>
</dbReference>
<dbReference type="GO" id="GO:0005634">
    <property type="term" value="C:nucleus"/>
    <property type="evidence" value="ECO:0007669"/>
    <property type="project" value="UniProtKB-UniRule"/>
</dbReference>
<reference evidence="4 5" key="1">
    <citation type="journal article" date="2019" name="Nat. Ecol. Evol.">
        <title>Megaphylogeny resolves global patterns of mushroom evolution.</title>
        <authorList>
            <person name="Varga T."/>
            <person name="Krizsan K."/>
            <person name="Foldi C."/>
            <person name="Dima B."/>
            <person name="Sanchez-Garcia M."/>
            <person name="Sanchez-Ramirez S."/>
            <person name="Szollosi G.J."/>
            <person name="Szarkandi J.G."/>
            <person name="Papp V."/>
            <person name="Albert L."/>
            <person name="Andreopoulos W."/>
            <person name="Angelini C."/>
            <person name="Antonin V."/>
            <person name="Barry K.W."/>
            <person name="Bougher N.L."/>
            <person name="Buchanan P."/>
            <person name="Buyck B."/>
            <person name="Bense V."/>
            <person name="Catcheside P."/>
            <person name="Chovatia M."/>
            <person name="Cooper J."/>
            <person name="Damon W."/>
            <person name="Desjardin D."/>
            <person name="Finy P."/>
            <person name="Geml J."/>
            <person name="Haridas S."/>
            <person name="Hughes K."/>
            <person name="Justo A."/>
            <person name="Karasinski D."/>
            <person name="Kautmanova I."/>
            <person name="Kiss B."/>
            <person name="Kocsube S."/>
            <person name="Kotiranta H."/>
            <person name="LaButti K.M."/>
            <person name="Lechner B.E."/>
            <person name="Liimatainen K."/>
            <person name="Lipzen A."/>
            <person name="Lukacs Z."/>
            <person name="Mihaltcheva S."/>
            <person name="Morgado L.N."/>
            <person name="Niskanen T."/>
            <person name="Noordeloos M.E."/>
            <person name="Ohm R.A."/>
            <person name="Ortiz-Santana B."/>
            <person name="Ovrebo C."/>
            <person name="Racz N."/>
            <person name="Riley R."/>
            <person name="Savchenko A."/>
            <person name="Shiryaev A."/>
            <person name="Soop K."/>
            <person name="Spirin V."/>
            <person name="Szebenyi C."/>
            <person name="Tomsovsky M."/>
            <person name="Tulloss R.E."/>
            <person name="Uehling J."/>
            <person name="Grigoriev I.V."/>
            <person name="Vagvolgyi C."/>
            <person name="Papp T."/>
            <person name="Martin F.M."/>
            <person name="Miettinen O."/>
            <person name="Hibbett D.S."/>
            <person name="Nagy L.G."/>
        </authorList>
    </citation>
    <scope>NUCLEOTIDE SEQUENCE [LARGE SCALE GENOMIC DNA]</scope>
    <source>
        <strain evidence="4 5">CBS 962.96</strain>
    </source>
</reference>
<dbReference type="SUPFAM" id="SSF47095">
    <property type="entry name" value="HMG-box"/>
    <property type="match status" value="1"/>
</dbReference>
<evidence type="ECO:0000313" key="4">
    <source>
        <dbReference type="EMBL" id="THU75745.1"/>
    </source>
</evidence>
<dbReference type="Proteomes" id="UP000297245">
    <property type="component" value="Unassembled WGS sequence"/>
</dbReference>
<keyword evidence="5" id="KW-1185">Reference proteome</keyword>
<protein>
    <recommendedName>
        <fullName evidence="3">HMG box domain-containing protein</fullName>
    </recommendedName>
</protein>
<organism evidence="4 5">
    <name type="scientific">Dendrothele bispora (strain CBS 962.96)</name>
    <dbReference type="NCBI Taxonomy" id="1314807"/>
    <lineage>
        <taxon>Eukaryota</taxon>
        <taxon>Fungi</taxon>
        <taxon>Dikarya</taxon>
        <taxon>Basidiomycota</taxon>
        <taxon>Agaricomycotina</taxon>
        <taxon>Agaricomycetes</taxon>
        <taxon>Agaricomycetidae</taxon>
        <taxon>Agaricales</taxon>
        <taxon>Agaricales incertae sedis</taxon>
        <taxon>Dendrothele</taxon>
    </lineage>
</organism>
<dbReference type="GO" id="GO:0003677">
    <property type="term" value="F:DNA binding"/>
    <property type="evidence" value="ECO:0007669"/>
    <property type="project" value="UniProtKB-UniRule"/>
</dbReference>
<sequence length="151" mass="16512">MPKATSSKTTKAATKTAKEKPGECVFSFSCSCFSSQSPTTRVDALIDASFSSFYLSSTAKVDKEPRAPTPWMLFCQKNRAAWKQANPDAKGNEWMKALAEQWKDSPENPNRGKEPKSKKKSQTTLDVMAKDAASSSPPASSPRDEFASSDF</sequence>
<dbReference type="Gene3D" id="1.10.30.10">
    <property type="entry name" value="High mobility group box domain"/>
    <property type="match status" value="1"/>
</dbReference>
<evidence type="ECO:0000256" key="2">
    <source>
        <dbReference type="SAM" id="MobiDB-lite"/>
    </source>
</evidence>
<dbReference type="OrthoDB" id="667577at2759"/>
<dbReference type="InterPro" id="IPR009071">
    <property type="entry name" value="HMG_box_dom"/>
</dbReference>
<feature type="domain" description="HMG box" evidence="3">
    <location>
        <begin position="64"/>
        <end position="115"/>
    </location>
</feature>
<name>A0A4V4HAI6_DENBC</name>
<evidence type="ECO:0000256" key="1">
    <source>
        <dbReference type="PROSITE-ProRule" id="PRU00267"/>
    </source>
</evidence>
<gene>
    <name evidence="4" type="ORF">K435DRAFT_217921</name>
</gene>
<dbReference type="CDD" id="cd00084">
    <property type="entry name" value="HMG-box_SF"/>
    <property type="match status" value="1"/>
</dbReference>
<dbReference type="AlphaFoldDB" id="A0A4V4HAI6"/>
<feature type="DNA-binding region" description="HMG box" evidence="1">
    <location>
        <begin position="64"/>
        <end position="115"/>
    </location>
</feature>
<accession>A0A4V4HAI6</accession>
<evidence type="ECO:0000313" key="5">
    <source>
        <dbReference type="Proteomes" id="UP000297245"/>
    </source>
</evidence>
<feature type="compositionally biased region" description="Basic and acidic residues" evidence="2">
    <location>
        <begin position="142"/>
        <end position="151"/>
    </location>
</feature>
<evidence type="ECO:0000259" key="3">
    <source>
        <dbReference type="PROSITE" id="PS50118"/>
    </source>
</evidence>